<comment type="caution">
    <text evidence="2">The sequence shown here is derived from an EMBL/GenBank/DDBJ whole genome shotgun (WGS) entry which is preliminary data.</text>
</comment>
<proteinExistence type="predicted"/>
<feature type="compositionally biased region" description="Basic residues" evidence="1">
    <location>
        <begin position="336"/>
        <end position="349"/>
    </location>
</feature>
<dbReference type="AlphaFoldDB" id="A0A2G5T3A4"/>
<feature type="region of interest" description="Disordered" evidence="1">
    <location>
        <begin position="148"/>
        <end position="173"/>
    </location>
</feature>
<accession>A0A2G5T3A4</accession>
<feature type="compositionally biased region" description="Polar residues" evidence="1">
    <location>
        <begin position="245"/>
        <end position="254"/>
    </location>
</feature>
<feature type="compositionally biased region" description="Low complexity" evidence="1">
    <location>
        <begin position="7"/>
        <end position="23"/>
    </location>
</feature>
<feature type="region of interest" description="Disordered" evidence="1">
    <location>
        <begin position="245"/>
        <end position="398"/>
    </location>
</feature>
<gene>
    <name evidence="2" type="primary">Cnig_chr_X.g26366</name>
    <name evidence="2" type="ORF">B9Z55_026366</name>
</gene>
<sequence>MTEDSAIEQSASISSPSGISHSNSKIRTKTKTNSQNTLQIAEEYQLKQLRHLQYEQVYNISRSRDNKLGLLFSNLSRIGITQTVTFEHLVKIAHGIPNLDGLKQNITPSVKFPTETVTCPITNCKPVGFQQKNYLTKLLKNEAQTVKPKSIAHEKRKENQSMPTFSDKSTMEKQSTKEVENIAFKNIVIKKEKRCSPSPSCYINVSSENKLYYESPSLQNLEFTLPKKTIQIKSEVVDDFQFSVDSEQPTQTAEPNFPTETEERVTADLDDSISNEPSIGPDSIPEIEESTNKQRTSESSTTISKKPRKRKIGPSKKRGRPAATKQSPNPESETKKARKSPRKVYRRGKEKTFEEKDSEWVLPYHARGVKRTRSKTENGQDEKGADNQSQEESEELDD</sequence>
<organism evidence="2 3">
    <name type="scientific">Caenorhabditis nigoni</name>
    <dbReference type="NCBI Taxonomy" id="1611254"/>
    <lineage>
        <taxon>Eukaryota</taxon>
        <taxon>Metazoa</taxon>
        <taxon>Ecdysozoa</taxon>
        <taxon>Nematoda</taxon>
        <taxon>Chromadorea</taxon>
        <taxon>Rhabditida</taxon>
        <taxon>Rhabditina</taxon>
        <taxon>Rhabditomorpha</taxon>
        <taxon>Rhabditoidea</taxon>
        <taxon>Rhabditidae</taxon>
        <taxon>Peloderinae</taxon>
        <taxon>Caenorhabditis</taxon>
    </lineage>
</organism>
<feature type="region of interest" description="Disordered" evidence="1">
    <location>
        <begin position="1"/>
        <end position="34"/>
    </location>
</feature>
<evidence type="ECO:0000313" key="2">
    <source>
        <dbReference type="EMBL" id="PIC21581.1"/>
    </source>
</evidence>
<feature type="compositionally biased region" description="Basic and acidic residues" evidence="1">
    <location>
        <begin position="374"/>
        <end position="385"/>
    </location>
</feature>
<protein>
    <submittedName>
        <fullName evidence="2">Uncharacterized protein</fullName>
    </submittedName>
</protein>
<feature type="compositionally biased region" description="Basic and acidic residues" evidence="1">
    <location>
        <begin position="350"/>
        <end position="359"/>
    </location>
</feature>
<reference evidence="3" key="1">
    <citation type="submission" date="2017-10" db="EMBL/GenBank/DDBJ databases">
        <title>Rapid genome shrinkage in a self-fertile nematode reveals novel sperm competition proteins.</title>
        <authorList>
            <person name="Yin D."/>
            <person name="Schwarz E.M."/>
            <person name="Thomas C.G."/>
            <person name="Felde R.L."/>
            <person name="Korf I.F."/>
            <person name="Cutter A.D."/>
            <person name="Schartner C.M."/>
            <person name="Ralston E.J."/>
            <person name="Meyer B.J."/>
            <person name="Haag E.S."/>
        </authorList>
    </citation>
    <scope>NUCLEOTIDE SEQUENCE [LARGE SCALE GENOMIC DNA]</scope>
    <source>
        <strain evidence="3">JU1422</strain>
    </source>
</reference>
<dbReference type="EMBL" id="PDUG01000006">
    <property type="protein sequence ID" value="PIC21581.1"/>
    <property type="molecule type" value="Genomic_DNA"/>
</dbReference>
<evidence type="ECO:0000313" key="3">
    <source>
        <dbReference type="Proteomes" id="UP000230233"/>
    </source>
</evidence>
<dbReference type="OrthoDB" id="10377090at2759"/>
<dbReference type="Proteomes" id="UP000230233">
    <property type="component" value="Chromosome X"/>
</dbReference>
<name>A0A2G5T3A4_9PELO</name>
<feature type="compositionally biased region" description="Basic residues" evidence="1">
    <location>
        <begin position="305"/>
        <end position="320"/>
    </location>
</feature>
<keyword evidence="3" id="KW-1185">Reference proteome</keyword>
<evidence type="ECO:0000256" key="1">
    <source>
        <dbReference type="SAM" id="MobiDB-lite"/>
    </source>
</evidence>
<feature type="compositionally biased region" description="Acidic residues" evidence="1">
    <location>
        <begin position="389"/>
        <end position="398"/>
    </location>
</feature>